<gene>
    <name evidence="2" type="ORF">NMK_2429</name>
</gene>
<protein>
    <recommendedName>
        <fullName evidence="4">Antitoxin</fullName>
    </recommendedName>
</protein>
<evidence type="ECO:0008006" key="4">
    <source>
        <dbReference type="Google" id="ProtNLM"/>
    </source>
</evidence>
<name>A0A2R5FBA5_9PROT</name>
<dbReference type="InterPro" id="IPR036165">
    <property type="entry name" value="YefM-like_sf"/>
</dbReference>
<evidence type="ECO:0000313" key="3">
    <source>
        <dbReference type="Proteomes" id="UP000245081"/>
    </source>
</evidence>
<dbReference type="RefSeq" id="WP_109016013.1">
    <property type="nucleotide sequence ID" value="NZ_BDOQ01000010.1"/>
</dbReference>
<evidence type="ECO:0000256" key="1">
    <source>
        <dbReference type="ARBA" id="ARBA00009981"/>
    </source>
</evidence>
<dbReference type="SUPFAM" id="SSF143120">
    <property type="entry name" value="YefM-like"/>
    <property type="match status" value="1"/>
</dbReference>
<proteinExistence type="inferred from homology"/>
<dbReference type="EMBL" id="BDOQ01000010">
    <property type="protein sequence ID" value="GBG14828.1"/>
    <property type="molecule type" value="Genomic_DNA"/>
</dbReference>
<dbReference type="AlphaFoldDB" id="A0A2R5FBA5"/>
<keyword evidence="3" id="KW-1185">Reference proteome</keyword>
<organism evidence="2 3">
    <name type="scientific">Novimethylophilus kurashikiensis</name>
    <dbReference type="NCBI Taxonomy" id="1825523"/>
    <lineage>
        <taxon>Bacteria</taxon>
        <taxon>Pseudomonadati</taxon>
        <taxon>Pseudomonadota</taxon>
        <taxon>Betaproteobacteria</taxon>
        <taxon>Nitrosomonadales</taxon>
        <taxon>Methylophilaceae</taxon>
        <taxon>Novimethylophilus</taxon>
    </lineage>
</organism>
<comment type="similarity">
    <text evidence="1">Belongs to the phD/YefM antitoxin family.</text>
</comment>
<dbReference type="OrthoDB" id="72009at2"/>
<comment type="caution">
    <text evidence="2">The sequence shown here is derived from an EMBL/GenBank/DDBJ whole genome shotgun (WGS) entry which is preliminary data.</text>
</comment>
<sequence length="92" mass="10492">MGSTINRMTASEFNHDLAKAKRLASDNPVVVTNRGKDEYVLLSAEYFSQLIAHYPSQQSSIVDMLRMPDIKDEIKFKPQKMTMMARPVDLDD</sequence>
<dbReference type="Proteomes" id="UP000245081">
    <property type="component" value="Unassembled WGS sequence"/>
</dbReference>
<evidence type="ECO:0000313" key="2">
    <source>
        <dbReference type="EMBL" id="GBG14828.1"/>
    </source>
</evidence>
<accession>A0A2R5FBA5</accession>
<reference evidence="2 3" key="1">
    <citation type="journal article" date="2018" name="Environ. Microbiol.">
        <title>Isolation and genomic characterization of Novimethylophilus kurashikiensis gen. nov. sp. nov., a new lanthanide-dependent methylotrophic species of Methylophilaceae.</title>
        <authorList>
            <person name="Lv H."/>
            <person name="Sahin N."/>
            <person name="Tani A."/>
        </authorList>
    </citation>
    <scope>NUCLEOTIDE SEQUENCE [LARGE SCALE GENOMIC DNA]</scope>
    <source>
        <strain evidence="2 3">La2-4</strain>
    </source>
</reference>